<dbReference type="Pfam" id="PF02621">
    <property type="entry name" value="VitK2_biosynth"/>
    <property type="match status" value="1"/>
</dbReference>
<dbReference type="RefSeq" id="WP_147100195.1">
    <property type="nucleotide sequence ID" value="NZ_VOOS01000003.1"/>
</dbReference>
<dbReference type="SUPFAM" id="SSF53850">
    <property type="entry name" value="Periplasmic binding protein-like II"/>
    <property type="match status" value="1"/>
</dbReference>
<comment type="caution">
    <text evidence="5">The sequence shown here is derived from an EMBL/GenBank/DDBJ whole genome shotgun (WGS) entry which is preliminary data.</text>
</comment>
<evidence type="ECO:0000256" key="4">
    <source>
        <dbReference type="HAMAP-Rule" id="MF_00995"/>
    </source>
</evidence>
<dbReference type="CDD" id="cd13634">
    <property type="entry name" value="PBP2_Sco4506"/>
    <property type="match status" value="1"/>
</dbReference>
<keyword evidence="3 4" id="KW-0456">Lyase</keyword>
<accession>A0A5C6RUU9</accession>
<dbReference type="OrthoDB" id="9810112at2"/>
<organism evidence="5 6">
    <name type="scientific">Vicingus serpentipes</name>
    <dbReference type="NCBI Taxonomy" id="1926625"/>
    <lineage>
        <taxon>Bacteria</taxon>
        <taxon>Pseudomonadati</taxon>
        <taxon>Bacteroidota</taxon>
        <taxon>Flavobacteriia</taxon>
        <taxon>Flavobacteriales</taxon>
        <taxon>Vicingaceae</taxon>
        <taxon>Vicingus</taxon>
    </lineage>
</organism>
<comment type="catalytic activity">
    <reaction evidence="4">
        <text>chorismate = 3-[(1-carboxyvinyl)-oxy]benzoate + H2O</text>
        <dbReference type="Rhea" id="RHEA:40051"/>
        <dbReference type="ChEBI" id="CHEBI:15377"/>
        <dbReference type="ChEBI" id="CHEBI:29748"/>
        <dbReference type="ChEBI" id="CHEBI:76981"/>
        <dbReference type="EC" id="4.2.1.151"/>
    </reaction>
</comment>
<dbReference type="Gene3D" id="3.40.190.10">
    <property type="entry name" value="Periplasmic binding protein-like II"/>
    <property type="match status" value="2"/>
</dbReference>
<dbReference type="UniPathway" id="UPA00079"/>
<comment type="pathway">
    <text evidence="1 4">Quinol/quinone metabolism; menaquinone biosynthesis.</text>
</comment>
<dbReference type="HAMAP" id="MF_00995">
    <property type="entry name" value="MqnA"/>
    <property type="match status" value="1"/>
</dbReference>
<dbReference type="AlphaFoldDB" id="A0A5C6RUU9"/>
<comment type="similarity">
    <text evidence="4">Belongs to the MqnA/MqnD family. MqnA subfamily.</text>
</comment>
<evidence type="ECO:0000256" key="3">
    <source>
        <dbReference type="ARBA" id="ARBA00023239"/>
    </source>
</evidence>
<name>A0A5C6RUU9_9FLAO</name>
<keyword evidence="6" id="KW-1185">Reference proteome</keyword>
<sequence>MKIKISLVSYLNTLPFLYGINKTAFNNETELQSDIPSVCAQKLINKDVDLGLVPVATLPYLKDYHIVSDYCIGAKGKVNSVLLLSDVPLNEIEEVYLDYQSRTSINLTKVLAKNYWNIAPKWKNSEAGYENHILGKTAGVIIGDRTFNLNKEYKFKYDLAEEWFNFTQLPFAFACWVSNKELDKSFIEEFNNALSFGVSHIPESISLANNDQVHEKDLLKYLTEDIDYNLDNDKRKSIQLFLEYLTEITD</sequence>
<dbReference type="GO" id="GO:0009234">
    <property type="term" value="P:menaquinone biosynthetic process"/>
    <property type="evidence" value="ECO:0007669"/>
    <property type="project" value="UniProtKB-UniRule"/>
</dbReference>
<dbReference type="InterPro" id="IPR030868">
    <property type="entry name" value="MqnA"/>
</dbReference>
<reference evidence="5 6" key="1">
    <citation type="submission" date="2019-08" db="EMBL/GenBank/DDBJ databases">
        <title>Genome of Vicingus serpentipes NCIMB 15042.</title>
        <authorList>
            <person name="Bowman J.P."/>
        </authorList>
    </citation>
    <scope>NUCLEOTIDE SEQUENCE [LARGE SCALE GENOMIC DNA]</scope>
    <source>
        <strain evidence="5 6">NCIMB 15042</strain>
    </source>
</reference>
<evidence type="ECO:0000256" key="1">
    <source>
        <dbReference type="ARBA" id="ARBA00004863"/>
    </source>
</evidence>
<dbReference type="InterPro" id="IPR003773">
    <property type="entry name" value="Menaquinone_biosynth"/>
</dbReference>
<dbReference type="EMBL" id="VOOS01000003">
    <property type="protein sequence ID" value="TXB65290.1"/>
    <property type="molecule type" value="Genomic_DNA"/>
</dbReference>
<keyword evidence="2 4" id="KW-0474">Menaquinone biosynthesis</keyword>
<evidence type="ECO:0000313" key="5">
    <source>
        <dbReference type="EMBL" id="TXB65290.1"/>
    </source>
</evidence>
<evidence type="ECO:0000313" key="6">
    <source>
        <dbReference type="Proteomes" id="UP000321721"/>
    </source>
</evidence>
<dbReference type="PANTHER" id="PTHR37690:SF1">
    <property type="entry name" value="CHORISMATE DEHYDRATASE"/>
    <property type="match status" value="1"/>
</dbReference>
<dbReference type="PANTHER" id="PTHR37690">
    <property type="entry name" value="CHORISMATE DEHYDRATASE"/>
    <property type="match status" value="1"/>
</dbReference>
<dbReference type="GO" id="GO:0016836">
    <property type="term" value="F:hydro-lyase activity"/>
    <property type="evidence" value="ECO:0007669"/>
    <property type="project" value="UniProtKB-UniRule"/>
</dbReference>
<evidence type="ECO:0000256" key="2">
    <source>
        <dbReference type="ARBA" id="ARBA00022428"/>
    </source>
</evidence>
<comment type="function">
    <text evidence="4">Catalyzes the dehydration of chorismate into 3-[(1-carboxyvinyl)oxy]benzoate, a step in the biosynthesis of menaquinone (MK, vitamin K2).</text>
</comment>
<dbReference type="EC" id="4.2.1.151" evidence="4"/>
<protein>
    <recommendedName>
        <fullName evidence="4">Chorismate dehydratase</fullName>
        <ecNumber evidence="4">4.2.1.151</ecNumber>
    </recommendedName>
    <alternativeName>
        <fullName evidence="4">Menaquinone biosynthetic enzyme MqnA</fullName>
    </alternativeName>
</protein>
<dbReference type="Proteomes" id="UP000321721">
    <property type="component" value="Unassembled WGS sequence"/>
</dbReference>
<gene>
    <name evidence="4" type="primary">mqnA</name>
    <name evidence="5" type="ORF">FRY74_07660</name>
</gene>
<proteinExistence type="inferred from homology"/>